<dbReference type="InterPro" id="IPR058852">
    <property type="entry name" value="HTH_77"/>
</dbReference>
<sequence length="1097" mass="117442">MPSRGGPEETDAGVSHGDNGVVRIAILGPLDVRDGSGRPVEIGGARLRALLIRLAVDAGRTVPAQRLIEDIWEDAAPDRAVNALQALVSRLRGVGGRELVASAPGGYRLAVAPADIDAVAFEELLRTADAEDDPARRVDLLREALGLWRGPALADVADSAFAVGPIARLEALRLSAVENRVDAELALGDGARLLPELQELTARHPLRERLRGQLMRALCAAGRRADALAVYEQTRRELADALGVDPSPQLAAVHLAVLRGEPEASAAGDAPPAGPPDVRRARGTVTGPAKGMHNLPALLTSFIGRDRELRRVAGLLTRSRLVTLTGPGGAGKTRLAIEAAARAVADTPDGVWFVPLAPVRDAAEVPQAVVVAMGIMETVRLIEAKEIVWPLDRLVDALADRRILLVLDNCEHLVDAVARLADRVLAAAPGVRILVTSREPLGITGEALCPVPSLPLPPEDTDVETATAHDAVRLFADRAAAVRPGFTVDGETVGPVVRICRALDGIPLAIELAAARLRALTPSQVADRLGDRFRLLTVGSRTALPQHRTLRAIVDWSWELLDDAERRVLRRLSVFTGGATPEAAERVLGEDVIDVVAALVDKSLVVAEGDSEVRYRLLETVRAYAAERLAEAGEEKGRKDAHAAYFLALAERAEPKLRRRDQLFWAARLSAERDNLNAALRHSIDTRDGSTAVRLVGALTWFWVLRDMEAEAGDWATEVMDTVGSDAPDVSDGVEDAYAICAFTAALMREMSGGDGPSLETLSGAMARAVARLPERPTHPVLALGRPIATVFGGDLEACRRELEGIADHPDPWTRAAVRVFHAYLAVNRGEIERCRAEAEQAYATFHDLGERWGMVACLGILAESALVRGAPEEAIRAVGEAYGYATEGVTPEQGGMLLIQLGRAYGQAGDAERARAELWRAIRAGERMGEYGLIAHGHVWLSEVARRSGDLREARGLLERALETVEPRKARVDLAVTVATVYGRLGCLAEEEGDLRSSADWHAKGIAILADLGRLPIDQTVGAFAEGLAALAAGARRAGPGGRDPGLRARPAGLRPSVEPGDRPGPGRRARRARHRRLRRGLRPGPTFQPFRSAVA</sequence>
<gene>
    <name evidence="6" type="ORF">GCM10023195_81810</name>
</gene>
<dbReference type="PANTHER" id="PTHR47691:SF3">
    <property type="entry name" value="HTH-TYPE TRANSCRIPTIONAL REGULATOR RV0890C-RELATED"/>
    <property type="match status" value="1"/>
</dbReference>
<dbReference type="Pfam" id="PF25872">
    <property type="entry name" value="HTH_77"/>
    <property type="match status" value="1"/>
</dbReference>
<dbReference type="PANTHER" id="PTHR47691">
    <property type="entry name" value="REGULATOR-RELATED"/>
    <property type="match status" value="1"/>
</dbReference>
<dbReference type="InterPro" id="IPR005158">
    <property type="entry name" value="BTAD"/>
</dbReference>
<dbReference type="Gene3D" id="3.40.50.300">
    <property type="entry name" value="P-loop containing nucleotide triphosphate hydrolases"/>
    <property type="match status" value="1"/>
</dbReference>
<dbReference type="Proteomes" id="UP001500212">
    <property type="component" value="Unassembled WGS sequence"/>
</dbReference>
<keyword evidence="2 3" id="KW-0238">DNA-binding</keyword>
<evidence type="ECO:0000313" key="7">
    <source>
        <dbReference type="Proteomes" id="UP001500212"/>
    </source>
</evidence>
<dbReference type="SUPFAM" id="SSF52540">
    <property type="entry name" value="P-loop containing nucleoside triphosphate hydrolases"/>
    <property type="match status" value="1"/>
</dbReference>
<reference evidence="7" key="1">
    <citation type="journal article" date="2019" name="Int. J. Syst. Evol. Microbiol.">
        <title>The Global Catalogue of Microorganisms (GCM) 10K type strain sequencing project: providing services to taxonomists for standard genome sequencing and annotation.</title>
        <authorList>
            <consortium name="The Broad Institute Genomics Platform"/>
            <consortium name="The Broad Institute Genome Sequencing Center for Infectious Disease"/>
            <person name="Wu L."/>
            <person name="Ma J."/>
        </authorList>
    </citation>
    <scope>NUCLEOTIDE SEQUENCE [LARGE SCALE GENOMIC DNA]</scope>
    <source>
        <strain evidence="7">JCM 17938</strain>
    </source>
</reference>
<dbReference type="InterPro" id="IPR027417">
    <property type="entry name" value="P-loop_NTPase"/>
</dbReference>
<dbReference type="PRINTS" id="PR00364">
    <property type="entry name" value="DISEASERSIST"/>
</dbReference>
<dbReference type="Gene3D" id="1.10.10.10">
    <property type="entry name" value="Winged helix-like DNA-binding domain superfamily/Winged helix DNA-binding domain"/>
    <property type="match status" value="1"/>
</dbReference>
<feature type="DNA-binding region" description="OmpR/PhoB-type" evidence="3">
    <location>
        <begin position="11"/>
        <end position="111"/>
    </location>
</feature>
<organism evidence="6 7">
    <name type="scientific">Actinoallomurus liliacearum</name>
    <dbReference type="NCBI Taxonomy" id="1080073"/>
    <lineage>
        <taxon>Bacteria</taxon>
        <taxon>Bacillati</taxon>
        <taxon>Actinomycetota</taxon>
        <taxon>Actinomycetes</taxon>
        <taxon>Streptosporangiales</taxon>
        <taxon>Thermomonosporaceae</taxon>
        <taxon>Actinoallomurus</taxon>
    </lineage>
</organism>
<dbReference type="SUPFAM" id="SSF46894">
    <property type="entry name" value="C-terminal effector domain of the bipartite response regulators"/>
    <property type="match status" value="1"/>
</dbReference>
<dbReference type="SMART" id="SM00862">
    <property type="entry name" value="Trans_reg_C"/>
    <property type="match status" value="1"/>
</dbReference>
<evidence type="ECO:0000313" key="6">
    <source>
        <dbReference type="EMBL" id="GAA4618233.1"/>
    </source>
</evidence>
<dbReference type="PROSITE" id="PS51755">
    <property type="entry name" value="OMPR_PHOB"/>
    <property type="match status" value="1"/>
</dbReference>
<proteinExistence type="inferred from homology"/>
<dbReference type="Pfam" id="PF03704">
    <property type="entry name" value="BTAD"/>
    <property type="match status" value="1"/>
</dbReference>
<dbReference type="InterPro" id="IPR016032">
    <property type="entry name" value="Sig_transdc_resp-reg_C-effctor"/>
</dbReference>
<dbReference type="CDD" id="cd15831">
    <property type="entry name" value="BTAD"/>
    <property type="match status" value="1"/>
</dbReference>
<evidence type="ECO:0000256" key="1">
    <source>
        <dbReference type="ARBA" id="ARBA00005820"/>
    </source>
</evidence>
<evidence type="ECO:0000256" key="4">
    <source>
        <dbReference type="SAM" id="MobiDB-lite"/>
    </source>
</evidence>
<feature type="domain" description="OmpR/PhoB-type" evidence="5">
    <location>
        <begin position="11"/>
        <end position="111"/>
    </location>
</feature>
<dbReference type="Pfam" id="PF00931">
    <property type="entry name" value="NB-ARC"/>
    <property type="match status" value="1"/>
</dbReference>
<protein>
    <submittedName>
        <fullName evidence="6">BTAD domain-containing putative transcriptional regulator</fullName>
    </submittedName>
</protein>
<comment type="caution">
    <text evidence="6">The sequence shown here is derived from an EMBL/GenBank/DDBJ whole genome shotgun (WGS) entry which is preliminary data.</text>
</comment>
<dbReference type="EMBL" id="BAABHJ010000040">
    <property type="protein sequence ID" value="GAA4618233.1"/>
    <property type="molecule type" value="Genomic_DNA"/>
</dbReference>
<accession>A0ABP8TWI1</accession>
<comment type="similarity">
    <text evidence="1">Belongs to the AfsR/DnrI/RedD regulatory family.</text>
</comment>
<evidence type="ECO:0000259" key="5">
    <source>
        <dbReference type="PROSITE" id="PS51755"/>
    </source>
</evidence>
<dbReference type="SUPFAM" id="SSF48452">
    <property type="entry name" value="TPR-like"/>
    <property type="match status" value="2"/>
</dbReference>
<feature type="region of interest" description="Disordered" evidence="4">
    <location>
        <begin position="1037"/>
        <end position="1097"/>
    </location>
</feature>
<dbReference type="SMART" id="SM01043">
    <property type="entry name" value="BTAD"/>
    <property type="match status" value="1"/>
</dbReference>
<dbReference type="InterPro" id="IPR002182">
    <property type="entry name" value="NB-ARC"/>
</dbReference>
<dbReference type="InterPro" id="IPR036388">
    <property type="entry name" value="WH-like_DNA-bd_sf"/>
</dbReference>
<dbReference type="InterPro" id="IPR011990">
    <property type="entry name" value="TPR-like_helical_dom_sf"/>
</dbReference>
<evidence type="ECO:0000256" key="2">
    <source>
        <dbReference type="ARBA" id="ARBA00023125"/>
    </source>
</evidence>
<keyword evidence="7" id="KW-1185">Reference proteome</keyword>
<feature type="compositionally biased region" description="Basic residues" evidence="4">
    <location>
        <begin position="1067"/>
        <end position="1083"/>
    </location>
</feature>
<dbReference type="Gene3D" id="1.25.40.10">
    <property type="entry name" value="Tetratricopeptide repeat domain"/>
    <property type="match status" value="2"/>
</dbReference>
<name>A0ABP8TWI1_9ACTN</name>
<evidence type="ECO:0000256" key="3">
    <source>
        <dbReference type="PROSITE-ProRule" id="PRU01091"/>
    </source>
</evidence>
<dbReference type="InterPro" id="IPR001867">
    <property type="entry name" value="OmpR/PhoB-type_DNA-bd"/>
</dbReference>